<dbReference type="EMBL" id="CSBK01000805">
    <property type="protein sequence ID" value="COX93862.1"/>
    <property type="molecule type" value="Genomic_DNA"/>
</dbReference>
<dbReference type="AlphaFoldDB" id="A0A916LB02"/>
<gene>
    <name evidence="1" type="ORF">ERS007739_01907</name>
</gene>
<protein>
    <submittedName>
        <fullName evidence="1">Uncharacterized protein</fullName>
    </submittedName>
</protein>
<name>A0A916LB02_MYCTX</name>
<accession>A0A916LB02</accession>
<evidence type="ECO:0000313" key="2">
    <source>
        <dbReference type="Proteomes" id="UP000039021"/>
    </source>
</evidence>
<sequence length="52" mass="5226">MTSVCQRFALPNSELIGVMIGASSARAIAAGWPIGVPSNPANASCSASSSWC</sequence>
<proteinExistence type="predicted"/>
<organism evidence="1 2">
    <name type="scientific">Mycobacterium tuberculosis</name>
    <dbReference type="NCBI Taxonomy" id="1773"/>
    <lineage>
        <taxon>Bacteria</taxon>
        <taxon>Bacillati</taxon>
        <taxon>Actinomycetota</taxon>
        <taxon>Actinomycetes</taxon>
        <taxon>Mycobacteriales</taxon>
        <taxon>Mycobacteriaceae</taxon>
        <taxon>Mycobacterium</taxon>
        <taxon>Mycobacterium tuberculosis complex</taxon>
    </lineage>
</organism>
<comment type="caution">
    <text evidence="1">The sequence shown here is derived from an EMBL/GenBank/DDBJ whole genome shotgun (WGS) entry which is preliminary data.</text>
</comment>
<evidence type="ECO:0000313" key="1">
    <source>
        <dbReference type="EMBL" id="COX93862.1"/>
    </source>
</evidence>
<reference evidence="2" key="1">
    <citation type="submission" date="2015-03" db="EMBL/GenBank/DDBJ databases">
        <authorList>
            <consortium name="Pathogen Informatics"/>
        </authorList>
    </citation>
    <scope>NUCLEOTIDE SEQUENCE [LARGE SCALE GENOMIC DNA]</scope>
    <source>
        <strain evidence="2">N09902308</strain>
    </source>
</reference>
<dbReference type="Proteomes" id="UP000039021">
    <property type="component" value="Unassembled WGS sequence"/>
</dbReference>